<dbReference type="InterPro" id="IPR010645">
    <property type="entry name" value="MFS_4"/>
</dbReference>
<dbReference type="PANTHER" id="PTHR23537">
    <property type="match status" value="1"/>
</dbReference>
<proteinExistence type="predicted"/>
<reference evidence="2 3" key="1">
    <citation type="journal article" date="2014" name="Genome Announc.">
        <title>Draft Genome Sequence of Kocuria palustris PEL.</title>
        <authorList>
            <person name="Sharma G."/>
            <person name="Khatri I."/>
            <person name="Subramanian S."/>
        </authorList>
    </citation>
    <scope>NUCLEOTIDE SEQUENCE [LARGE SCALE GENOMIC DNA]</scope>
    <source>
        <strain evidence="2 3">PEL</strain>
    </source>
</reference>
<dbReference type="PANTHER" id="PTHR23537:SF1">
    <property type="entry name" value="SUGAR TRANSPORTER"/>
    <property type="match status" value="1"/>
</dbReference>
<protein>
    <submittedName>
        <fullName evidence="2">Permease of the major facilitator superfamily</fullName>
    </submittedName>
</protein>
<feature type="transmembrane region" description="Helical" evidence="1">
    <location>
        <begin position="61"/>
        <end position="81"/>
    </location>
</feature>
<evidence type="ECO:0000256" key="1">
    <source>
        <dbReference type="SAM" id="Phobius"/>
    </source>
</evidence>
<dbReference type="GO" id="GO:0005886">
    <property type="term" value="C:plasma membrane"/>
    <property type="evidence" value="ECO:0007669"/>
    <property type="project" value="TreeGrafter"/>
</dbReference>
<evidence type="ECO:0000313" key="3">
    <source>
        <dbReference type="Proteomes" id="UP000009877"/>
    </source>
</evidence>
<name>M2XSR9_9MICC</name>
<dbReference type="RefSeq" id="WP_006215489.1">
    <property type="nucleotide sequence ID" value="NZ_ANHZ02000020.1"/>
</dbReference>
<dbReference type="AlphaFoldDB" id="M2XSR9"/>
<keyword evidence="3" id="KW-1185">Reference proteome</keyword>
<sequence length="180" mass="18079">MSTSHAGPSTGPREAPAGSPAVVLRGTLGLAVAMGLGRFFYTPVLPLMVAALNWGTGPSAWIATANYAGYFLGCLAVARGWLRPSSALLRVGLLSTAVLLALVALSGEPLWQASVRLAAGVASGLVFVCITQRIPQVARRPHDAGLVYAGVGTGILASGALVLAVGGAVGWRGLGRPGPG</sequence>
<keyword evidence="1" id="KW-1133">Transmembrane helix</keyword>
<feature type="transmembrane region" description="Helical" evidence="1">
    <location>
        <begin position="113"/>
        <end position="134"/>
    </location>
</feature>
<feature type="transmembrane region" description="Helical" evidence="1">
    <location>
        <begin position="88"/>
        <end position="107"/>
    </location>
</feature>
<organism evidence="2 3">
    <name type="scientific">Kocuria palustris PEL</name>
    <dbReference type="NCBI Taxonomy" id="1236550"/>
    <lineage>
        <taxon>Bacteria</taxon>
        <taxon>Bacillati</taxon>
        <taxon>Actinomycetota</taxon>
        <taxon>Actinomycetes</taxon>
        <taxon>Micrococcales</taxon>
        <taxon>Micrococcaceae</taxon>
        <taxon>Kocuria</taxon>
    </lineage>
</organism>
<dbReference type="Pfam" id="PF06779">
    <property type="entry name" value="MFS_4"/>
    <property type="match status" value="1"/>
</dbReference>
<gene>
    <name evidence="2" type="ORF">C884_01263</name>
</gene>
<dbReference type="SUPFAM" id="SSF103473">
    <property type="entry name" value="MFS general substrate transporter"/>
    <property type="match status" value="1"/>
</dbReference>
<feature type="transmembrane region" description="Helical" evidence="1">
    <location>
        <begin position="21"/>
        <end position="41"/>
    </location>
</feature>
<feature type="transmembrane region" description="Helical" evidence="1">
    <location>
        <begin position="146"/>
        <end position="171"/>
    </location>
</feature>
<dbReference type="EMBL" id="ANHZ02000020">
    <property type="protein sequence ID" value="EME35863.1"/>
    <property type="molecule type" value="Genomic_DNA"/>
</dbReference>
<keyword evidence="1" id="KW-0472">Membrane</keyword>
<accession>M2XSR9</accession>
<comment type="caution">
    <text evidence="2">The sequence shown here is derived from an EMBL/GenBank/DDBJ whole genome shotgun (WGS) entry which is preliminary data.</text>
</comment>
<evidence type="ECO:0000313" key="2">
    <source>
        <dbReference type="EMBL" id="EME35863.1"/>
    </source>
</evidence>
<dbReference type="Proteomes" id="UP000009877">
    <property type="component" value="Unassembled WGS sequence"/>
</dbReference>
<keyword evidence="1" id="KW-0812">Transmembrane</keyword>
<dbReference type="InterPro" id="IPR036259">
    <property type="entry name" value="MFS_trans_sf"/>
</dbReference>